<dbReference type="InterPro" id="IPR036291">
    <property type="entry name" value="NAD(P)-bd_dom_sf"/>
</dbReference>
<dbReference type="PANTHER" id="PTHR43401:SF2">
    <property type="entry name" value="L-THREONINE 3-DEHYDROGENASE"/>
    <property type="match status" value="1"/>
</dbReference>
<accession>A0A923SM24</accession>
<dbReference type="SUPFAM" id="SSF51735">
    <property type="entry name" value="NAD(P)-binding Rossmann-fold domains"/>
    <property type="match status" value="1"/>
</dbReference>
<keyword evidence="1 4" id="KW-0479">Metal-binding</keyword>
<name>A0A923SM24_9FIRM</name>
<organism evidence="7 8">
    <name type="scientific">Lentihominibacter faecis</name>
    <dbReference type="NCBI Taxonomy" id="2764712"/>
    <lineage>
        <taxon>Bacteria</taxon>
        <taxon>Bacillati</taxon>
        <taxon>Bacillota</taxon>
        <taxon>Clostridia</taxon>
        <taxon>Peptostreptococcales</taxon>
        <taxon>Anaerovoracaceae</taxon>
        <taxon>Lentihominibacter</taxon>
    </lineage>
</organism>
<keyword evidence="3" id="KW-0560">Oxidoreductase</keyword>
<evidence type="ECO:0000256" key="2">
    <source>
        <dbReference type="ARBA" id="ARBA00022833"/>
    </source>
</evidence>
<feature type="domain" description="Alcohol dehydrogenase-like C-terminal" evidence="5">
    <location>
        <begin position="172"/>
        <end position="302"/>
    </location>
</feature>
<evidence type="ECO:0000259" key="5">
    <source>
        <dbReference type="Pfam" id="PF00107"/>
    </source>
</evidence>
<gene>
    <name evidence="7" type="ORF">H8876_07515</name>
</gene>
<keyword evidence="8" id="KW-1185">Reference proteome</keyword>
<dbReference type="GO" id="GO:0016491">
    <property type="term" value="F:oxidoreductase activity"/>
    <property type="evidence" value="ECO:0007669"/>
    <property type="project" value="UniProtKB-KW"/>
</dbReference>
<dbReference type="SUPFAM" id="SSF50129">
    <property type="entry name" value="GroES-like"/>
    <property type="match status" value="1"/>
</dbReference>
<dbReference type="InterPro" id="IPR011032">
    <property type="entry name" value="GroES-like_sf"/>
</dbReference>
<dbReference type="InterPro" id="IPR050129">
    <property type="entry name" value="Zn_alcohol_dh"/>
</dbReference>
<dbReference type="Pfam" id="PF08240">
    <property type="entry name" value="ADH_N"/>
    <property type="match status" value="1"/>
</dbReference>
<evidence type="ECO:0000313" key="7">
    <source>
        <dbReference type="EMBL" id="MBC5999843.1"/>
    </source>
</evidence>
<evidence type="ECO:0000256" key="3">
    <source>
        <dbReference type="ARBA" id="ARBA00023002"/>
    </source>
</evidence>
<comment type="cofactor">
    <cofactor evidence="4">
        <name>Zn(2+)</name>
        <dbReference type="ChEBI" id="CHEBI:29105"/>
    </cofactor>
</comment>
<dbReference type="PANTHER" id="PTHR43401">
    <property type="entry name" value="L-THREONINE 3-DEHYDROGENASE"/>
    <property type="match status" value="1"/>
</dbReference>
<dbReference type="GO" id="GO:0008270">
    <property type="term" value="F:zinc ion binding"/>
    <property type="evidence" value="ECO:0007669"/>
    <property type="project" value="InterPro"/>
</dbReference>
<dbReference type="Gene3D" id="3.40.50.720">
    <property type="entry name" value="NAD(P)-binding Rossmann-like Domain"/>
    <property type="match status" value="1"/>
</dbReference>
<dbReference type="InterPro" id="IPR002328">
    <property type="entry name" value="ADH_Zn_CS"/>
</dbReference>
<dbReference type="AlphaFoldDB" id="A0A923SM24"/>
<sequence length="341" mass="37119">MLAWRKSLGKYGLVKSDCEIPTIKDDEVLVKVLATGICGTDFGIYKGYREVEEGLIPGHEFIGEIVKLGSSVTGYEVGDRVVPSIVKKCGKCPACIQGFEAQCENLLEIGIHINGSFAEYVAVPEVTLHKVGKDMDLKTGASIEPVAVAYSAVKKVLQFIPGKDVLIYGPGAIGLYTAQIARIAGAGKILMAGTVADQDRLELARKNYNVEIVNVDEEDVDERMKGCFKYGKADIIFEATGVAAIIGKMLPQLRPHGELILVGVYHDNSEMNLLPAGRGELSIRGTFCYTLSEFEYAIRLVEAGKINFDGIVDTVDLDHLDEGFEKTMSKESIKIVAYSKE</sequence>
<dbReference type="InterPro" id="IPR013154">
    <property type="entry name" value="ADH-like_N"/>
</dbReference>
<evidence type="ECO:0000259" key="6">
    <source>
        <dbReference type="Pfam" id="PF08240"/>
    </source>
</evidence>
<dbReference type="Proteomes" id="UP000644115">
    <property type="component" value="Unassembled WGS sequence"/>
</dbReference>
<comment type="caution">
    <text evidence="7">The sequence shown here is derived from an EMBL/GenBank/DDBJ whole genome shotgun (WGS) entry which is preliminary data.</text>
</comment>
<proteinExistence type="inferred from homology"/>
<reference evidence="7" key="1">
    <citation type="submission" date="2020-08" db="EMBL/GenBank/DDBJ databases">
        <authorList>
            <person name="Liu C."/>
            <person name="Sun Q."/>
        </authorList>
    </citation>
    <scope>NUCLEOTIDE SEQUENCE</scope>
    <source>
        <strain evidence="7">BX16</strain>
    </source>
</reference>
<protein>
    <submittedName>
        <fullName evidence="7">Alcohol dehydrogenase catalytic domain-containing protein</fullName>
    </submittedName>
</protein>
<dbReference type="RefSeq" id="WP_249287223.1">
    <property type="nucleotide sequence ID" value="NZ_JACRWC010000098.1"/>
</dbReference>
<dbReference type="InterPro" id="IPR013149">
    <property type="entry name" value="ADH-like_C"/>
</dbReference>
<evidence type="ECO:0000313" key="8">
    <source>
        <dbReference type="Proteomes" id="UP000644115"/>
    </source>
</evidence>
<comment type="similarity">
    <text evidence="4">Belongs to the zinc-containing alcohol dehydrogenase family.</text>
</comment>
<evidence type="ECO:0000256" key="4">
    <source>
        <dbReference type="RuleBase" id="RU361277"/>
    </source>
</evidence>
<dbReference type="PROSITE" id="PS00059">
    <property type="entry name" value="ADH_ZINC"/>
    <property type="match status" value="1"/>
</dbReference>
<evidence type="ECO:0000256" key="1">
    <source>
        <dbReference type="ARBA" id="ARBA00022723"/>
    </source>
</evidence>
<dbReference type="EMBL" id="JACRWC010000098">
    <property type="protein sequence ID" value="MBC5999843.1"/>
    <property type="molecule type" value="Genomic_DNA"/>
</dbReference>
<keyword evidence="2 4" id="KW-0862">Zinc</keyword>
<feature type="domain" description="Alcohol dehydrogenase-like N-terminal" evidence="6">
    <location>
        <begin position="25"/>
        <end position="131"/>
    </location>
</feature>
<dbReference type="Pfam" id="PF00107">
    <property type="entry name" value="ADH_zinc_N"/>
    <property type="match status" value="1"/>
</dbReference>
<dbReference type="Gene3D" id="3.90.180.10">
    <property type="entry name" value="Medium-chain alcohol dehydrogenases, catalytic domain"/>
    <property type="match status" value="1"/>
</dbReference>